<dbReference type="PANTHER" id="PTHR11012:SF30">
    <property type="entry name" value="PROTEIN KINASE-LIKE DOMAIN-CONTAINING"/>
    <property type="match status" value="1"/>
</dbReference>
<proteinExistence type="predicted"/>
<keyword evidence="1" id="KW-0732">Signal</keyword>
<dbReference type="AlphaFoldDB" id="A0A9N9UNN0"/>
<feature type="chain" id="PRO_5040287494" description="Aminoglycoside phosphotransferase domain-containing protein" evidence="1">
    <location>
        <begin position="26"/>
        <end position="483"/>
    </location>
</feature>
<evidence type="ECO:0008006" key="4">
    <source>
        <dbReference type="Google" id="ProtNLM"/>
    </source>
</evidence>
<dbReference type="InterPro" id="IPR011009">
    <property type="entry name" value="Kinase-like_dom_sf"/>
</dbReference>
<sequence length="483" mass="53836">MNLPTNLFLALALFTSSSLQCHSWAGHYYQDPSSPAFPFPFPYVGGNGSVQNLDTMAPAAQCSRAERVASLLLSKHSLELVSYREIQSLWAGYGSISAITARATTDAAAEQMDNLLGRRSDRTYPLVLKLIAPPPPSSSAKVVQDEGHLRKMLSYGVEQYFYTRIAPELADDVPVAKIVATAQADDVTGLEVDEKAELKGVTATVMADLRSEFPVPGGRRESLNQTQVSSALGWLARFHGSSWEWLPTELDEFLSPPLQEAKIRSEQGEDKGGRSIWLNGGYTYLATRRKEYQSLVEDKSSEWSDALCKPVKGSCESIAEIVAAFLTPSGRPFETYIHGDVKSDNLFTTRSGDRVAFVDFQYVGLGLGVSDLAKLFTCSVPQDLLVSEDDGSLPEELAMESGERKLLEEYLNTLHEFADMADIDYPWDLFVRHWETALVDWCRFQASWGFWGNTEWLEARVRSILKDEGWREWLLAQRDTGEI</sequence>
<gene>
    <name evidence="2" type="ORF">CBYS24578_00004499</name>
</gene>
<dbReference type="Gene3D" id="3.90.1200.10">
    <property type="match status" value="1"/>
</dbReference>
<name>A0A9N9UNN0_9HYPO</name>
<dbReference type="Pfam" id="PF02958">
    <property type="entry name" value="EcKL"/>
    <property type="match status" value="1"/>
</dbReference>
<organism evidence="2 3">
    <name type="scientific">Clonostachys byssicola</name>
    <dbReference type="NCBI Taxonomy" id="160290"/>
    <lineage>
        <taxon>Eukaryota</taxon>
        <taxon>Fungi</taxon>
        <taxon>Dikarya</taxon>
        <taxon>Ascomycota</taxon>
        <taxon>Pezizomycotina</taxon>
        <taxon>Sordariomycetes</taxon>
        <taxon>Hypocreomycetidae</taxon>
        <taxon>Hypocreales</taxon>
        <taxon>Bionectriaceae</taxon>
        <taxon>Clonostachys</taxon>
    </lineage>
</organism>
<reference evidence="2" key="1">
    <citation type="submission" date="2021-10" db="EMBL/GenBank/DDBJ databases">
        <authorList>
            <person name="Piombo E."/>
        </authorList>
    </citation>
    <scope>NUCLEOTIDE SEQUENCE</scope>
</reference>
<dbReference type="EMBL" id="CABFNO020001523">
    <property type="protein sequence ID" value="CAG9993924.1"/>
    <property type="molecule type" value="Genomic_DNA"/>
</dbReference>
<dbReference type="PANTHER" id="PTHR11012">
    <property type="entry name" value="PROTEIN KINASE-LIKE DOMAIN-CONTAINING"/>
    <property type="match status" value="1"/>
</dbReference>
<evidence type="ECO:0000313" key="3">
    <source>
        <dbReference type="Proteomes" id="UP000754883"/>
    </source>
</evidence>
<keyword evidence="3" id="KW-1185">Reference proteome</keyword>
<evidence type="ECO:0000313" key="2">
    <source>
        <dbReference type="EMBL" id="CAG9993924.1"/>
    </source>
</evidence>
<protein>
    <recommendedName>
        <fullName evidence="4">Aminoglycoside phosphotransferase domain-containing protein</fullName>
    </recommendedName>
</protein>
<accession>A0A9N9UNN0</accession>
<dbReference type="SUPFAM" id="SSF56112">
    <property type="entry name" value="Protein kinase-like (PK-like)"/>
    <property type="match status" value="1"/>
</dbReference>
<evidence type="ECO:0000256" key="1">
    <source>
        <dbReference type="SAM" id="SignalP"/>
    </source>
</evidence>
<feature type="signal peptide" evidence="1">
    <location>
        <begin position="1"/>
        <end position="25"/>
    </location>
</feature>
<comment type="caution">
    <text evidence="2">The sequence shown here is derived from an EMBL/GenBank/DDBJ whole genome shotgun (WGS) entry which is preliminary data.</text>
</comment>
<dbReference type="InterPro" id="IPR004119">
    <property type="entry name" value="EcKL"/>
</dbReference>
<dbReference type="OrthoDB" id="411145at2759"/>
<dbReference type="Proteomes" id="UP000754883">
    <property type="component" value="Unassembled WGS sequence"/>
</dbReference>